<dbReference type="GO" id="GO:0022857">
    <property type="term" value="F:transmembrane transporter activity"/>
    <property type="evidence" value="ECO:0007669"/>
    <property type="project" value="TreeGrafter"/>
</dbReference>
<feature type="transmembrane region" description="Helical" evidence="7">
    <location>
        <begin position="48"/>
        <end position="71"/>
    </location>
</feature>
<feature type="transmembrane region" description="Helical" evidence="7">
    <location>
        <begin position="396"/>
        <end position="418"/>
    </location>
</feature>
<reference evidence="9" key="1">
    <citation type="submission" date="2019-11" db="EMBL/GenBank/DDBJ databases">
        <title>Microbial mats filling the niche in hypersaline microbial mats.</title>
        <authorList>
            <person name="Wong H.L."/>
            <person name="Macleod F.I."/>
            <person name="White R.A. III"/>
            <person name="Burns B.P."/>
        </authorList>
    </citation>
    <scope>NUCLEOTIDE SEQUENCE</scope>
    <source>
        <strain evidence="9">Rbin_158</strain>
    </source>
</reference>
<keyword evidence="2" id="KW-1003">Cell membrane</keyword>
<dbReference type="PIRSF" id="PIRSF006066">
    <property type="entry name" value="HI0050"/>
    <property type="match status" value="1"/>
</dbReference>
<keyword evidence="5 7" id="KW-1133">Transmembrane helix</keyword>
<feature type="transmembrane region" description="Helical" evidence="7">
    <location>
        <begin position="244"/>
        <end position="260"/>
    </location>
</feature>
<feature type="transmembrane region" description="Helical" evidence="7">
    <location>
        <begin position="336"/>
        <end position="355"/>
    </location>
</feature>
<dbReference type="PANTHER" id="PTHR33362">
    <property type="entry name" value="SIALIC ACID TRAP TRANSPORTER PERMEASE PROTEIN SIAT-RELATED"/>
    <property type="match status" value="1"/>
</dbReference>
<proteinExistence type="predicted"/>
<comment type="subcellular location">
    <subcellularLocation>
        <location evidence="1">Cell inner membrane</location>
        <topology evidence="1">Multi-pass membrane protein</topology>
    </subcellularLocation>
</comment>
<evidence type="ECO:0000313" key="10">
    <source>
        <dbReference type="Proteomes" id="UP000649604"/>
    </source>
</evidence>
<evidence type="ECO:0000256" key="7">
    <source>
        <dbReference type="SAM" id="Phobius"/>
    </source>
</evidence>
<gene>
    <name evidence="9" type="ORF">GF339_01520</name>
</gene>
<dbReference type="PANTHER" id="PTHR33362:SF5">
    <property type="entry name" value="C4-DICARBOXYLATE TRAP TRANSPORTER LARGE PERMEASE PROTEIN DCTM"/>
    <property type="match status" value="1"/>
</dbReference>
<feature type="transmembrane region" description="Helical" evidence="7">
    <location>
        <begin position="7"/>
        <end position="28"/>
    </location>
</feature>
<evidence type="ECO:0000259" key="8">
    <source>
        <dbReference type="Pfam" id="PF06808"/>
    </source>
</evidence>
<feature type="transmembrane region" description="Helical" evidence="7">
    <location>
        <begin position="361"/>
        <end position="384"/>
    </location>
</feature>
<keyword evidence="4 7" id="KW-0812">Transmembrane</keyword>
<dbReference type="GO" id="GO:0005886">
    <property type="term" value="C:plasma membrane"/>
    <property type="evidence" value="ECO:0007669"/>
    <property type="project" value="UniProtKB-SubCell"/>
</dbReference>
<dbReference type="InterPro" id="IPR004681">
    <property type="entry name" value="TRAP_DctM"/>
</dbReference>
<accession>A0A9D5JS34</accession>
<dbReference type="InterPro" id="IPR010656">
    <property type="entry name" value="DctM"/>
</dbReference>
<keyword evidence="6 7" id="KW-0472">Membrane</keyword>
<sequence length="432" mass="46249">MQILIGFVVLFGLLALGIHVAGVLFVIGMGGGLLTLGKAIALDFGNQAWTVLNSFVMTSVPLFILLGELLLRSGVTDQMYNSLSLWLSRLPGGLLHTNIGACAILAANSGSSVATAATIGTVAIPTFKARRYNDRIVLGSLAAGGTLGILIPPSINMIIYGSIADTSVGRLFMASFIPGIILAVFFMAIIAIIAVIWPAVSGVPEAKTSLAHKLRTVTSFLPSLFIIFTIMGSIYLGWATPTEAAALGVLAILLVAWLRGRVTITMLHEAFASSLKTTAMILLIMVTAFYMNFVISLLGIPQSLSTWFIGLNLSPHVTIWLIVVFYIVMGTFIETIAMMVTTVPLVLPLVVSAGYDPVWFGVFLMILCEASLITPPVGMNLYVVQGIRPDKGPMKDIVIGVLPFLAMMVLVLAVLIYFPDIVLWLPNRMLGY</sequence>
<evidence type="ECO:0000256" key="3">
    <source>
        <dbReference type="ARBA" id="ARBA00022519"/>
    </source>
</evidence>
<dbReference type="NCBIfam" id="TIGR00786">
    <property type="entry name" value="dctM"/>
    <property type="match status" value="1"/>
</dbReference>
<feature type="transmembrane region" description="Helical" evidence="7">
    <location>
        <begin position="171"/>
        <end position="197"/>
    </location>
</feature>
<name>A0A9D5JS34_9BACT</name>
<evidence type="ECO:0000256" key="4">
    <source>
        <dbReference type="ARBA" id="ARBA00022692"/>
    </source>
</evidence>
<organism evidence="9 10">
    <name type="scientific">candidate division KSB3 bacterium</name>
    <dbReference type="NCBI Taxonomy" id="2044937"/>
    <lineage>
        <taxon>Bacteria</taxon>
        <taxon>candidate division KSB3</taxon>
    </lineage>
</organism>
<evidence type="ECO:0000256" key="6">
    <source>
        <dbReference type="ARBA" id="ARBA00023136"/>
    </source>
</evidence>
<feature type="transmembrane region" description="Helical" evidence="7">
    <location>
        <begin position="136"/>
        <end position="159"/>
    </location>
</feature>
<feature type="transmembrane region" description="Helical" evidence="7">
    <location>
        <begin position="217"/>
        <end position="238"/>
    </location>
</feature>
<dbReference type="Pfam" id="PF06808">
    <property type="entry name" value="DctM"/>
    <property type="match status" value="1"/>
</dbReference>
<comment type="caution">
    <text evidence="9">The sequence shown here is derived from an EMBL/GenBank/DDBJ whole genome shotgun (WGS) entry which is preliminary data.</text>
</comment>
<keyword evidence="3" id="KW-0997">Cell inner membrane</keyword>
<protein>
    <submittedName>
        <fullName evidence="9">TRAP transporter large permease subunit</fullName>
    </submittedName>
</protein>
<evidence type="ECO:0000256" key="1">
    <source>
        <dbReference type="ARBA" id="ARBA00004429"/>
    </source>
</evidence>
<evidence type="ECO:0000256" key="2">
    <source>
        <dbReference type="ARBA" id="ARBA00022475"/>
    </source>
</evidence>
<dbReference type="Proteomes" id="UP000649604">
    <property type="component" value="Unassembled WGS sequence"/>
</dbReference>
<feature type="domain" description="TRAP C4-dicarboxylate transport system permease DctM subunit" evidence="8">
    <location>
        <begin position="7"/>
        <end position="421"/>
    </location>
</feature>
<dbReference type="EMBL" id="WJJP01000042">
    <property type="protein sequence ID" value="MBD3323229.1"/>
    <property type="molecule type" value="Genomic_DNA"/>
</dbReference>
<evidence type="ECO:0000256" key="5">
    <source>
        <dbReference type="ARBA" id="ARBA00022989"/>
    </source>
</evidence>
<feature type="transmembrane region" description="Helical" evidence="7">
    <location>
        <begin position="306"/>
        <end position="329"/>
    </location>
</feature>
<evidence type="ECO:0000313" key="9">
    <source>
        <dbReference type="EMBL" id="MBD3323229.1"/>
    </source>
</evidence>
<feature type="transmembrane region" description="Helical" evidence="7">
    <location>
        <begin position="281"/>
        <end position="300"/>
    </location>
</feature>
<dbReference type="AlphaFoldDB" id="A0A9D5JS34"/>